<dbReference type="EMBL" id="VYKK01000030">
    <property type="protein sequence ID" value="KAA8997165.1"/>
    <property type="molecule type" value="Genomic_DNA"/>
</dbReference>
<dbReference type="PANTHER" id="PTHR40052:SF2">
    <property type="entry name" value="BACILLIREDOXIN BRXA"/>
    <property type="match status" value="1"/>
</dbReference>
<organism evidence="2 3">
    <name type="scientific">Paenibacillus spiritus</name>
    <dbReference type="NCBI Taxonomy" id="2496557"/>
    <lineage>
        <taxon>Bacteria</taxon>
        <taxon>Bacillati</taxon>
        <taxon>Bacillota</taxon>
        <taxon>Bacilli</taxon>
        <taxon>Bacillales</taxon>
        <taxon>Paenibacillaceae</taxon>
        <taxon>Paenibacillus</taxon>
    </lineage>
</organism>
<evidence type="ECO:0000313" key="3">
    <source>
        <dbReference type="Proteomes" id="UP000367750"/>
    </source>
</evidence>
<name>A0A5J5FUE6_9BACL</name>
<comment type="caution">
    <text evidence="2">The sequence shown here is derived from an EMBL/GenBank/DDBJ whole genome shotgun (WGS) entry which is preliminary data.</text>
</comment>
<dbReference type="Proteomes" id="UP000367750">
    <property type="component" value="Unassembled WGS sequence"/>
</dbReference>
<dbReference type="NCBIfam" id="TIGR04191">
    <property type="entry name" value="YphP_YqiW"/>
    <property type="match status" value="1"/>
</dbReference>
<accession>A0A5J5FUE6</accession>
<evidence type="ECO:0000256" key="1">
    <source>
        <dbReference type="ARBA" id="ARBA00038305"/>
    </source>
</evidence>
<reference evidence="2 3" key="1">
    <citation type="submission" date="2019-09" db="EMBL/GenBank/DDBJ databases">
        <title>Bacillus ochoae sp. nov., Paenibacillus whitsoniae sp. nov., Paenibacillus spiritus sp. nov. Isolated from the Mars Exploration Rover during spacecraft assembly.</title>
        <authorList>
            <person name="Seuylemezian A."/>
            <person name="Vaishampayan P."/>
        </authorList>
    </citation>
    <scope>NUCLEOTIDE SEQUENCE [LARGE SCALE GENOMIC DNA]</scope>
    <source>
        <strain evidence="2 3">MER_111</strain>
    </source>
</reference>
<dbReference type="Gene3D" id="3.40.30.10">
    <property type="entry name" value="Glutaredoxin"/>
    <property type="match status" value="1"/>
</dbReference>
<dbReference type="Pfam" id="PF06491">
    <property type="entry name" value="Disulph_isomer"/>
    <property type="match status" value="1"/>
</dbReference>
<dbReference type="OrthoDB" id="9793981at2"/>
<sequence>MSMFFHQHMRDSIQPMRDDLTSIGFQELLTPEDVEAALPNAKGTALVVVNSVCGCAAGQCRPGVAEALRESGVKPDHLFTVFAGQEREATAKAREYFAPYPPSSPSIALMKDGELVHFIERHGVEDRSAAEIADELKEIFSRYCQ</sequence>
<dbReference type="RefSeq" id="WP_150459630.1">
    <property type="nucleotide sequence ID" value="NZ_VYKK01000030.1"/>
</dbReference>
<protein>
    <submittedName>
        <fullName evidence="2">BrxA/BrxB family bacilliredoxin</fullName>
    </submittedName>
</protein>
<keyword evidence="3" id="KW-1185">Reference proteome</keyword>
<gene>
    <name evidence="2" type="ORF">F4V43_17885</name>
</gene>
<dbReference type="InterPro" id="IPR009474">
    <property type="entry name" value="BrxB/BrxA"/>
</dbReference>
<dbReference type="AlphaFoldDB" id="A0A5J5FUE6"/>
<proteinExistence type="inferred from homology"/>
<evidence type="ECO:0000313" key="2">
    <source>
        <dbReference type="EMBL" id="KAA8997165.1"/>
    </source>
</evidence>
<dbReference type="PANTHER" id="PTHR40052">
    <property type="entry name" value="UPF0403 PROTEIN YQIW-RELATED"/>
    <property type="match status" value="1"/>
</dbReference>
<comment type="similarity">
    <text evidence="1">Belongs to the bacilliredoxin family.</text>
</comment>